<dbReference type="Proteomes" id="UP000219412">
    <property type="component" value="Unassembled WGS sequence"/>
</dbReference>
<evidence type="ECO:0000313" key="2">
    <source>
        <dbReference type="Proteomes" id="UP000219412"/>
    </source>
</evidence>
<reference evidence="2" key="1">
    <citation type="submission" date="2017-08" db="EMBL/GenBank/DDBJ databases">
        <authorList>
            <person name="Varghese N."/>
            <person name="Submissions S."/>
        </authorList>
    </citation>
    <scope>NUCLEOTIDE SEQUENCE [LARGE SCALE GENOMIC DNA]</scope>
    <source>
        <strain evidence="2">DSM 23173</strain>
    </source>
</reference>
<sequence>MFKMKEIITNIMKSLNNDDLNEHPYLFNKEALDREVENYCIDKGFIYYVGDLQALDAEEKREYLSELSYELKFYKNLYQNNMIDNKAILLQFLRKHKIFEAITRYDYHSVFNDYFTSDDMKEIMNI</sequence>
<dbReference type="AlphaFoldDB" id="A0A285UXX5"/>
<evidence type="ECO:0000313" key="1">
    <source>
        <dbReference type="EMBL" id="SOC45091.1"/>
    </source>
</evidence>
<proteinExistence type="predicted"/>
<name>A0A285UXX5_9STAP</name>
<keyword evidence="2" id="KW-1185">Reference proteome</keyword>
<dbReference type="EMBL" id="OBQF01000008">
    <property type="protein sequence ID" value="SOC45091.1"/>
    <property type="molecule type" value="Genomic_DNA"/>
</dbReference>
<protein>
    <submittedName>
        <fullName evidence="1">Uncharacterized protein</fullName>
    </submittedName>
</protein>
<accession>A0A285UXX5</accession>
<dbReference type="RefSeq" id="WP_097042850.1">
    <property type="nucleotide sequence ID" value="NZ_OBQF01000008.1"/>
</dbReference>
<gene>
    <name evidence="1" type="ORF">SAMN05878391_2597</name>
</gene>
<organism evidence="1 2">
    <name type="scientific">Salinicoccus kekensis</name>
    <dbReference type="NCBI Taxonomy" id="714307"/>
    <lineage>
        <taxon>Bacteria</taxon>
        <taxon>Bacillati</taxon>
        <taxon>Bacillota</taxon>
        <taxon>Bacilli</taxon>
        <taxon>Bacillales</taxon>
        <taxon>Staphylococcaceae</taxon>
        <taxon>Salinicoccus</taxon>
    </lineage>
</organism>